<keyword evidence="2" id="KW-1185">Reference proteome</keyword>
<proteinExistence type="predicted"/>
<sequence>MVSLFSKAMVSRFSTVGHGNFLLLLCSSNNDSFLLLLLLHTNRTERSEKSNLLIYMGSNVGAWILLFLSSLALFALIKFLHKMWWVPTRVKHVFSSQGVTGPSYRFIHGNTKEIATMKDQARSPFTDISHDIYPRIQPHFVTWFQLYGKNFVNWYGPQPELVITEPEIIKEIASNRSVSSARPDLGSFHKKMLGDGLVTSKGQKWARQRKLANQAFSAESLKNMIPAMVESVEMLLLRWKKMAGSEVEINAEFRILTAEVISRTAFGTNYLQGKEVFEMLKEMSTIAGRNYYNPRLPGLSTIFKSNDDLKSDELQKGIQYLIMETIKEREKIMPVNSDTSSDFLGQLVKANHETNESYHVSIQDIIDECKTFYVSGDGTTSLVLSWAVLLLSIHTEWQERARQEVFELFGKQHPPSEGIAKLKTIGMIINETLRLYPPGIAIIRKNEREVKLGNLVIPANVILHVPVLALHHDHKIWGEDAHLFKPERFSEGISKATKNNPSAYMPFGFGHRNCVGSNFATNTAKITLAMILQRYRFTPSPNYVHSPVHLLMLIPKNGVQVMLHAL</sequence>
<accession>A0ACB9C622</accession>
<dbReference type="EMBL" id="CM042051">
    <property type="protein sequence ID" value="KAI3729650.1"/>
    <property type="molecule type" value="Genomic_DNA"/>
</dbReference>
<evidence type="ECO:0000313" key="1">
    <source>
        <dbReference type="EMBL" id="KAI3729650.1"/>
    </source>
</evidence>
<organism evidence="1 2">
    <name type="scientific">Arctium lappa</name>
    <name type="common">Greater burdock</name>
    <name type="synonym">Lappa major</name>
    <dbReference type="NCBI Taxonomy" id="4217"/>
    <lineage>
        <taxon>Eukaryota</taxon>
        <taxon>Viridiplantae</taxon>
        <taxon>Streptophyta</taxon>
        <taxon>Embryophyta</taxon>
        <taxon>Tracheophyta</taxon>
        <taxon>Spermatophyta</taxon>
        <taxon>Magnoliopsida</taxon>
        <taxon>eudicotyledons</taxon>
        <taxon>Gunneridae</taxon>
        <taxon>Pentapetalae</taxon>
        <taxon>asterids</taxon>
        <taxon>campanulids</taxon>
        <taxon>Asterales</taxon>
        <taxon>Asteraceae</taxon>
        <taxon>Carduoideae</taxon>
        <taxon>Cardueae</taxon>
        <taxon>Arctiinae</taxon>
        <taxon>Arctium</taxon>
    </lineage>
</organism>
<evidence type="ECO:0000313" key="2">
    <source>
        <dbReference type="Proteomes" id="UP001055879"/>
    </source>
</evidence>
<reference evidence="2" key="1">
    <citation type="journal article" date="2022" name="Mol. Ecol. Resour.">
        <title>The genomes of chicory, endive, great burdock and yacon provide insights into Asteraceae palaeo-polyploidization history and plant inulin production.</title>
        <authorList>
            <person name="Fan W."/>
            <person name="Wang S."/>
            <person name="Wang H."/>
            <person name="Wang A."/>
            <person name="Jiang F."/>
            <person name="Liu H."/>
            <person name="Zhao H."/>
            <person name="Xu D."/>
            <person name="Zhang Y."/>
        </authorList>
    </citation>
    <scope>NUCLEOTIDE SEQUENCE [LARGE SCALE GENOMIC DNA]</scope>
    <source>
        <strain evidence="2">cv. Niubang</strain>
    </source>
</reference>
<reference evidence="1 2" key="2">
    <citation type="journal article" date="2022" name="Mol. Ecol. Resour.">
        <title>The genomes of chicory, endive, great burdock and yacon provide insights into Asteraceae paleo-polyploidization history and plant inulin production.</title>
        <authorList>
            <person name="Fan W."/>
            <person name="Wang S."/>
            <person name="Wang H."/>
            <person name="Wang A."/>
            <person name="Jiang F."/>
            <person name="Liu H."/>
            <person name="Zhao H."/>
            <person name="Xu D."/>
            <person name="Zhang Y."/>
        </authorList>
    </citation>
    <scope>NUCLEOTIDE SEQUENCE [LARGE SCALE GENOMIC DNA]</scope>
    <source>
        <strain evidence="2">cv. Niubang</strain>
    </source>
</reference>
<gene>
    <name evidence="1" type="ORF">L6452_18312</name>
</gene>
<comment type="caution">
    <text evidence="1">The sequence shown here is derived from an EMBL/GenBank/DDBJ whole genome shotgun (WGS) entry which is preliminary data.</text>
</comment>
<protein>
    <submittedName>
        <fullName evidence="1">Uncharacterized protein</fullName>
    </submittedName>
</protein>
<dbReference type="Proteomes" id="UP001055879">
    <property type="component" value="Linkage Group LG05"/>
</dbReference>
<name>A0ACB9C622_ARCLA</name>